<gene>
    <name evidence="2" type="ORF">E1809_17125</name>
</gene>
<proteinExistence type="predicted"/>
<comment type="caution">
    <text evidence="2">The sequence shown here is derived from an EMBL/GenBank/DDBJ whole genome shotgun (WGS) entry which is preliminary data.</text>
</comment>
<dbReference type="RefSeq" id="WP_133205457.1">
    <property type="nucleotide sequence ID" value="NZ_SMRU01000021.1"/>
</dbReference>
<evidence type="ECO:0000256" key="1">
    <source>
        <dbReference type="SAM" id="SignalP"/>
    </source>
</evidence>
<dbReference type="PROSITE" id="PS51257">
    <property type="entry name" value="PROKAR_LIPOPROTEIN"/>
    <property type="match status" value="1"/>
</dbReference>
<dbReference type="Proteomes" id="UP000295511">
    <property type="component" value="Unassembled WGS sequence"/>
</dbReference>
<accession>A0A4R5KFC9</accession>
<name>A0A4R5KFC9_9MICC</name>
<evidence type="ECO:0000313" key="3">
    <source>
        <dbReference type="Proteomes" id="UP000295511"/>
    </source>
</evidence>
<evidence type="ECO:0000313" key="2">
    <source>
        <dbReference type="EMBL" id="TDF92880.1"/>
    </source>
</evidence>
<dbReference type="OrthoDB" id="3638630at2"/>
<organism evidence="2 3">
    <name type="scientific">Arthrobacter terricola</name>
    <dbReference type="NCBI Taxonomy" id="2547396"/>
    <lineage>
        <taxon>Bacteria</taxon>
        <taxon>Bacillati</taxon>
        <taxon>Actinomycetota</taxon>
        <taxon>Actinomycetes</taxon>
        <taxon>Micrococcales</taxon>
        <taxon>Micrococcaceae</taxon>
        <taxon>Arthrobacter</taxon>
    </lineage>
</organism>
<reference evidence="2 3" key="1">
    <citation type="submission" date="2019-03" db="EMBL/GenBank/DDBJ databases">
        <title>Whole genome sequence of Arthrobacter sp JH1-1.</title>
        <authorList>
            <person name="Trinh H.N."/>
        </authorList>
    </citation>
    <scope>NUCLEOTIDE SEQUENCE [LARGE SCALE GENOMIC DNA]</scope>
    <source>
        <strain evidence="2 3">JH1-1</strain>
    </source>
</reference>
<dbReference type="AlphaFoldDB" id="A0A4R5KFC9"/>
<keyword evidence="1" id="KW-0732">Signal</keyword>
<feature type="chain" id="PRO_5038839419" evidence="1">
    <location>
        <begin position="24"/>
        <end position="122"/>
    </location>
</feature>
<feature type="signal peptide" evidence="1">
    <location>
        <begin position="1"/>
        <end position="23"/>
    </location>
</feature>
<keyword evidence="3" id="KW-1185">Reference proteome</keyword>
<protein>
    <submittedName>
        <fullName evidence="2">Uncharacterized protein</fullName>
    </submittedName>
</protein>
<dbReference type="EMBL" id="SMRU01000021">
    <property type="protein sequence ID" value="TDF92880.1"/>
    <property type="molecule type" value="Genomic_DNA"/>
</dbReference>
<sequence>MVHNKTMRFTLALAGVVIASSVAACGAAPSLAGNWKADDGTGMKVISSNGACSGMYYNGSTPLDIGGGMSCSLSDKKGSDGRYSLVVSQPPNQASYEVEFNGNDTATVYSSSGSRLYSMARQ</sequence>